<dbReference type="RefSeq" id="WP_135613535.1">
    <property type="nucleotide sequence ID" value="NZ_RQFY01000001.1"/>
</dbReference>
<dbReference type="OrthoDB" id="4291932at2"/>
<dbReference type="Proteomes" id="UP000297871">
    <property type="component" value="Unassembled WGS sequence"/>
</dbReference>
<gene>
    <name evidence="1" type="ORF">EHQ52_01565</name>
</gene>
<evidence type="ECO:0000313" key="1">
    <source>
        <dbReference type="EMBL" id="TGL36591.1"/>
    </source>
</evidence>
<protein>
    <submittedName>
        <fullName evidence="1">Uncharacterized protein</fullName>
    </submittedName>
</protein>
<accession>A0A4R9JAY6</accession>
<evidence type="ECO:0000313" key="2">
    <source>
        <dbReference type="Proteomes" id="UP000297871"/>
    </source>
</evidence>
<sequence length="126" mass="13441">MSDIGINYDAKTQPSTINIQSSLAMSGNSVKVTIKNIGSFTLFITPTGNMAEQVVSGIAWPLAQYLSVTVVPPLIKDLIEGKEFEIFTINPSQQSVAGQTITIAPDNLNLSNFNGMLLVQGNLKVG</sequence>
<organism evidence="1 2">
    <name type="scientific">Leptospira koniambonensis</name>
    <dbReference type="NCBI Taxonomy" id="2484950"/>
    <lineage>
        <taxon>Bacteria</taxon>
        <taxon>Pseudomonadati</taxon>
        <taxon>Spirochaetota</taxon>
        <taxon>Spirochaetia</taxon>
        <taxon>Leptospirales</taxon>
        <taxon>Leptospiraceae</taxon>
        <taxon>Leptospira</taxon>
    </lineage>
</organism>
<keyword evidence="2" id="KW-1185">Reference proteome</keyword>
<proteinExistence type="predicted"/>
<comment type="caution">
    <text evidence="1">The sequence shown here is derived from an EMBL/GenBank/DDBJ whole genome shotgun (WGS) entry which is preliminary data.</text>
</comment>
<dbReference type="EMBL" id="RQFY01000001">
    <property type="protein sequence ID" value="TGL36591.1"/>
    <property type="molecule type" value="Genomic_DNA"/>
</dbReference>
<reference evidence="1" key="1">
    <citation type="journal article" date="2019" name="PLoS Negl. Trop. Dis.">
        <title>Revisiting the worldwide diversity of Leptospira species in the environment.</title>
        <authorList>
            <person name="Vincent A.T."/>
            <person name="Schiettekatte O."/>
            <person name="Bourhy P."/>
            <person name="Veyrier F.J."/>
            <person name="Picardeau M."/>
        </authorList>
    </citation>
    <scope>NUCLEOTIDE SEQUENCE [LARGE SCALE GENOMIC DNA]</scope>
    <source>
        <strain evidence="1">201800265</strain>
    </source>
</reference>
<dbReference type="AlphaFoldDB" id="A0A4R9JAY6"/>
<name>A0A4R9JAY6_9LEPT</name>